<feature type="region of interest" description="Disordered" evidence="1">
    <location>
        <begin position="47"/>
        <end position="70"/>
    </location>
</feature>
<evidence type="ECO:0000259" key="2">
    <source>
        <dbReference type="Pfam" id="PF14714"/>
    </source>
</evidence>
<comment type="caution">
    <text evidence="3">The sequence shown here is derived from an EMBL/GenBank/DDBJ whole genome shotgun (WGS) entry which is preliminary data.</text>
</comment>
<proteinExistence type="predicted"/>
<reference evidence="3" key="1">
    <citation type="journal article" date="2022" name="Plant J.">
        <title>Strategies of tolerance reflected in two North American maple genomes.</title>
        <authorList>
            <person name="McEvoy S.L."/>
            <person name="Sezen U.U."/>
            <person name="Trouern-Trend A."/>
            <person name="McMahon S.M."/>
            <person name="Schaberg P.G."/>
            <person name="Yang J."/>
            <person name="Wegrzyn J.L."/>
            <person name="Swenson N.G."/>
        </authorList>
    </citation>
    <scope>NUCLEOTIDE SEQUENCE</scope>
    <source>
        <strain evidence="3">91603</strain>
    </source>
</reference>
<accession>A0AAD5J4Y8</accession>
<dbReference type="PANTHER" id="PTHR43834">
    <property type="entry name" value="GTPASE DER"/>
    <property type="match status" value="1"/>
</dbReference>
<evidence type="ECO:0000313" key="4">
    <source>
        <dbReference type="Proteomes" id="UP001064489"/>
    </source>
</evidence>
<dbReference type="Gene3D" id="3.30.300.20">
    <property type="match status" value="1"/>
</dbReference>
<dbReference type="Pfam" id="PF14714">
    <property type="entry name" value="KH_dom-like"/>
    <property type="match status" value="1"/>
</dbReference>
<reference evidence="3" key="2">
    <citation type="submission" date="2023-02" db="EMBL/GenBank/DDBJ databases">
        <authorList>
            <person name="Swenson N.G."/>
            <person name="Wegrzyn J.L."/>
            <person name="Mcevoy S.L."/>
        </authorList>
    </citation>
    <scope>NUCLEOTIDE SEQUENCE</scope>
    <source>
        <strain evidence="3">91603</strain>
        <tissue evidence="3">Leaf</tissue>
    </source>
</reference>
<evidence type="ECO:0000313" key="3">
    <source>
        <dbReference type="EMBL" id="KAI9181720.1"/>
    </source>
</evidence>
<dbReference type="InterPro" id="IPR015946">
    <property type="entry name" value="KH_dom-like_a/b"/>
</dbReference>
<feature type="compositionally biased region" description="Basic and acidic residues" evidence="1">
    <location>
        <begin position="150"/>
        <end position="164"/>
    </location>
</feature>
<organism evidence="3 4">
    <name type="scientific">Acer negundo</name>
    <name type="common">Box elder</name>
    <dbReference type="NCBI Taxonomy" id="4023"/>
    <lineage>
        <taxon>Eukaryota</taxon>
        <taxon>Viridiplantae</taxon>
        <taxon>Streptophyta</taxon>
        <taxon>Embryophyta</taxon>
        <taxon>Tracheophyta</taxon>
        <taxon>Spermatophyta</taxon>
        <taxon>Magnoliopsida</taxon>
        <taxon>eudicotyledons</taxon>
        <taxon>Gunneridae</taxon>
        <taxon>Pentapetalae</taxon>
        <taxon>rosids</taxon>
        <taxon>malvids</taxon>
        <taxon>Sapindales</taxon>
        <taxon>Sapindaceae</taxon>
        <taxon>Hippocastanoideae</taxon>
        <taxon>Acereae</taxon>
        <taxon>Acer</taxon>
    </lineage>
</organism>
<dbReference type="PANTHER" id="PTHR43834:SF6">
    <property type="entry name" value="GTPASE DER"/>
    <property type="match status" value="1"/>
</dbReference>
<dbReference type="EMBL" id="JAJSOW010000101">
    <property type="protein sequence ID" value="KAI9181720.1"/>
    <property type="molecule type" value="Genomic_DNA"/>
</dbReference>
<sequence>MEEKVKEVEDVPFEEPLLYKELKPFVPPITLPSQPEQEDVITFPLKGEEVEKEDTEEKVKEAEDVISKHSKKDLSTQPKVKYFTQVKARPPTFVAFLSQKTELSDTDLCFLTKSLKKDFDLGGIPIRIMQKTIPRKSRNSNSKSSQSTHRMVEMTLSDKRITLA</sequence>
<dbReference type="Proteomes" id="UP001064489">
    <property type="component" value="Chromosome 4"/>
</dbReference>
<evidence type="ECO:0000256" key="1">
    <source>
        <dbReference type="SAM" id="MobiDB-lite"/>
    </source>
</evidence>
<dbReference type="InterPro" id="IPR032859">
    <property type="entry name" value="KH_dom-like"/>
</dbReference>
<keyword evidence="4" id="KW-1185">Reference proteome</keyword>
<name>A0AAD5J4Y8_ACENE</name>
<gene>
    <name evidence="3" type="ORF">LWI28_017862</name>
</gene>
<protein>
    <recommendedName>
        <fullName evidence="2">GTPase Der C-terminal KH-domain-like domain-containing protein</fullName>
    </recommendedName>
</protein>
<feature type="region of interest" description="Disordered" evidence="1">
    <location>
        <begin position="131"/>
        <end position="164"/>
    </location>
</feature>
<feature type="domain" description="GTPase Der C-terminal KH-domain-like" evidence="2">
    <location>
        <begin position="64"/>
        <end position="129"/>
    </location>
</feature>
<dbReference type="AlphaFoldDB" id="A0AAD5J4Y8"/>
<feature type="compositionally biased region" description="Basic and acidic residues" evidence="1">
    <location>
        <begin position="55"/>
        <end position="67"/>
    </location>
</feature>